<dbReference type="InterPro" id="IPR013024">
    <property type="entry name" value="GGCT-like"/>
</dbReference>
<evidence type="ECO:0000259" key="1">
    <source>
        <dbReference type="Pfam" id="PF06094"/>
    </source>
</evidence>
<dbReference type="RefSeq" id="WP_264135946.1">
    <property type="nucleotide sequence ID" value="NZ_JAOYOD010000001.1"/>
</dbReference>
<proteinExistence type="predicted"/>
<gene>
    <name evidence="2" type="ORF">N7U62_00685</name>
</gene>
<organism evidence="2 3">
    <name type="scientific">Reichenbachiella ulvae</name>
    <dbReference type="NCBI Taxonomy" id="2980104"/>
    <lineage>
        <taxon>Bacteria</taxon>
        <taxon>Pseudomonadati</taxon>
        <taxon>Bacteroidota</taxon>
        <taxon>Cytophagia</taxon>
        <taxon>Cytophagales</taxon>
        <taxon>Reichenbachiellaceae</taxon>
        <taxon>Reichenbachiella</taxon>
    </lineage>
</organism>
<evidence type="ECO:0000313" key="3">
    <source>
        <dbReference type="Proteomes" id="UP001300692"/>
    </source>
</evidence>
<dbReference type="CDD" id="cd06661">
    <property type="entry name" value="GGCT_like"/>
    <property type="match status" value="1"/>
</dbReference>
<feature type="domain" description="Gamma-glutamylcyclotransferase AIG2-like" evidence="1">
    <location>
        <begin position="5"/>
        <end position="128"/>
    </location>
</feature>
<dbReference type="Gene3D" id="3.10.490.10">
    <property type="entry name" value="Gamma-glutamyl cyclotransferase-like"/>
    <property type="match status" value="1"/>
</dbReference>
<keyword evidence="3" id="KW-1185">Reference proteome</keyword>
<protein>
    <submittedName>
        <fullName evidence="2">Gamma-glutamylcyclotransferase</fullName>
    </submittedName>
</protein>
<accession>A0ABT3CPE6</accession>
<dbReference type="EMBL" id="JAOYOD010000001">
    <property type="protein sequence ID" value="MCV9385153.1"/>
    <property type="molecule type" value="Genomic_DNA"/>
</dbReference>
<dbReference type="SUPFAM" id="SSF110857">
    <property type="entry name" value="Gamma-glutamyl cyclotransferase-like"/>
    <property type="match status" value="1"/>
</dbReference>
<sequence>MNRKLFVYGTLMSPYDNPFAKKLHGMSQVLGEASFKGRLYRIKFYPGLLHSNDENDRIYGELLQINGDIEDLFVTLDEYEGANTGSPEGDHYSRELVEVELDGQKVECWTYIYLKPVDEAKRIESGRFEG</sequence>
<dbReference type="InterPro" id="IPR036568">
    <property type="entry name" value="GGCT-like_sf"/>
</dbReference>
<dbReference type="InterPro" id="IPR009288">
    <property type="entry name" value="AIG2-like_dom"/>
</dbReference>
<dbReference type="Pfam" id="PF06094">
    <property type="entry name" value="GGACT"/>
    <property type="match status" value="1"/>
</dbReference>
<dbReference type="Proteomes" id="UP001300692">
    <property type="component" value="Unassembled WGS sequence"/>
</dbReference>
<reference evidence="2 3" key="1">
    <citation type="submission" date="2022-10" db="EMBL/GenBank/DDBJ databases">
        <title>Comparative genomics and taxonomic characterization of three novel marine species of genus Reichenbachiella exhibiting antioxidant and polysaccharide degradation activities.</title>
        <authorList>
            <person name="Muhammad N."/>
            <person name="Lee Y.-J."/>
            <person name="Ko J."/>
            <person name="Kim S.-G."/>
        </authorList>
    </citation>
    <scope>NUCLEOTIDE SEQUENCE [LARGE SCALE GENOMIC DNA]</scope>
    <source>
        <strain evidence="2 3">ABR2-5</strain>
    </source>
</reference>
<name>A0ABT3CPE6_9BACT</name>
<evidence type="ECO:0000313" key="2">
    <source>
        <dbReference type="EMBL" id="MCV9385153.1"/>
    </source>
</evidence>
<comment type="caution">
    <text evidence="2">The sequence shown here is derived from an EMBL/GenBank/DDBJ whole genome shotgun (WGS) entry which is preliminary data.</text>
</comment>